<evidence type="ECO:0000259" key="7">
    <source>
        <dbReference type="Pfam" id="PF21365"/>
    </source>
</evidence>
<dbReference type="InterPro" id="IPR025887">
    <property type="entry name" value="Glyco_hydro_31_N_dom"/>
</dbReference>
<sequence>MIISGGLRGLLSGSSSSNNYHHHLVLWNSSASVAATVFSAPPKLLCVGRLLDSSTLFLGVSSSLSSSSSGFAPFRAKRKKLGGNVEVSRQSGSYKESGNLRSTGAAPSLGIARAVSLGKDINRFPSRLDSVAAAVADSALERHERWSIIIPAAPAPLSQGSRSSFGASRPAEQFTEEIHQDRGGEASGFGSSSSLKMDMACMPILQAGVYRFDASATAKSQAAPSLSFADPKLREVPFFGGDSSSLTKDPTFVPEFVSNNGQQIVLFKLPSGTSFYGTGEVGGALERTGKRIFTWNTDAWGYNENTTSLYQSHPWVFAILPNGEAFGVLADTSCRCEVDLRKSSTIRFAAVLSFPVLTFGPFPSPDSLSTALGHAIGTIPLPPKWALGYHQCRWSYEPAARVVEIAKTFREKKIPCDVIWMDIDYMDNFRCFTFHPENFPDGKALAQTLHDSGFKGVWMLDPGIKYEEKEGYEAYDTGCEKDVWVQTADGKPYVGECWPGPVVFPDFTQSKVRTWWAELVKEFVGNDIDGIWNDMNEPAVFMTVSKTMPESNIHRGDEDLGGPQSHSYYHNVYGMLQARSTFEGMLLANPSKRPFVLTRAGFLGSHRYAATWTGDNLATWDHLKMSIPMAINLGLSGQPFAGPDIGGFAGNATSKLFARWMGIGSMMPFSRGHSEKATSDQEPWSFGPEVEEICRKALYRRYRLLPHFYTLFHRAHSTGLPVMAPLFFADPKDPKLRKIEDSFLLGPLLVSACLTPKKHAQMKAPILPNGIWHRFSFNDDSPELPLLYLKGGSILATGPVAHYVGERTGVDDPLTLIVVLDQYGKAKGDVYEDDEEGFSFQKGEFLHTHYEAELIPAHTGITEGGGEVVLKVASVDGKWKRRNRSLIVRLLVGDVAEVEGKGVDGEEVRVRFPTAAEILDLIETGRKQEILNLETAGELEDEVEEQEALKGTGVVKVPIDLDQGNVLLKVVPWIGGRIISMVHKPSGYEWLAGRLESSGYEEYSGTEFRSAGCTEEYKISKREMSQMEGQDALHLEGDISGGLALFREIILPQNSPDTVQISSKIVAKSVGAGSGGFSRLVCLRIHPVFKLDHPMATVIKYTAIDGTSHEISPNTDCQELWLRGSERPNGEWMLHDTETDLSLINRFKVDEVDACLIHWGPCSCNLELFSPERPVSKDTPLTISHEYEMVDLSHN</sequence>
<dbReference type="SUPFAM" id="SSF51445">
    <property type="entry name" value="(Trans)glycosidases"/>
    <property type="match status" value="1"/>
</dbReference>
<dbReference type="InterPro" id="IPR017853">
    <property type="entry name" value="GH"/>
</dbReference>
<dbReference type="SUPFAM" id="SSF74650">
    <property type="entry name" value="Galactose mutarotase-like"/>
    <property type="match status" value="1"/>
</dbReference>
<proteinExistence type="inferred from homology"/>
<accession>A0ABP0WT43</accession>
<evidence type="ECO:0000259" key="4">
    <source>
        <dbReference type="Pfam" id="PF01055"/>
    </source>
</evidence>
<comment type="similarity">
    <text evidence="1">Belongs to the glycosyl hydrolase 31 family.</text>
</comment>
<dbReference type="PROSITE" id="PS00129">
    <property type="entry name" value="GLYCOSYL_HYDROL_F31_1"/>
    <property type="match status" value="1"/>
</dbReference>
<evidence type="ECO:0000256" key="3">
    <source>
        <dbReference type="ARBA" id="ARBA00023295"/>
    </source>
</evidence>
<dbReference type="InterPro" id="IPR033403">
    <property type="entry name" value="DUF5110"/>
</dbReference>
<dbReference type="InterPro" id="IPR048395">
    <property type="entry name" value="Glyco_hydro_31_C"/>
</dbReference>
<gene>
    <name evidence="8" type="ORF">CSSPJE1EN1_LOCUS15513</name>
</gene>
<evidence type="ECO:0000259" key="6">
    <source>
        <dbReference type="Pfam" id="PF17137"/>
    </source>
</evidence>
<dbReference type="Proteomes" id="UP001497444">
    <property type="component" value="Chromosome 3"/>
</dbReference>
<dbReference type="Pfam" id="PF01055">
    <property type="entry name" value="Glyco_hydro_31_2nd"/>
    <property type="match status" value="1"/>
</dbReference>
<evidence type="ECO:0008006" key="10">
    <source>
        <dbReference type="Google" id="ProtNLM"/>
    </source>
</evidence>
<keyword evidence="3" id="KW-0326">Glycosidase</keyword>
<dbReference type="EMBL" id="OZ020098">
    <property type="protein sequence ID" value="CAK9270035.1"/>
    <property type="molecule type" value="Genomic_DNA"/>
</dbReference>
<dbReference type="Gene3D" id="3.20.20.80">
    <property type="entry name" value="Glycosidases"/>
    <property type="match status" value="1"/>
</dbReference>
<dbReference type="PANTHER" id="PTHR22762:SF120">
    <property type="entry name" value="HETEROGLYCAN GLUCOSIDASE 1"/>
    <property type="match status" value="1"/>
</dbReference>
<dbReference type="Pfam" id="PF21365">
    <property type="entry name" value="Glyco_hydro_31_3rd"/>
    <property type="match status" value="1"/>
</dbReference>
<evidence type="ECO:0000256" key="2">
    <source>
        <dbReference type="ARBA" id="ARBA00022801"/>
    </source>
</evidence>
<reference evidence="8" key="1">
    <citation type="submission" date="2024-02" db="EMBL/GenBank/DDBJ databases">
        <authorList>
            <consortium name="ELIXIR-Norway"/>
            <consortium name="Elixir Norway"/>
        </authorList>
    </citation>
    <scope>NUCLEOTIDE SEQUENCE</scope>
</reference>
<protein>
    <recommendedName>
        <fullName evidence="10">Alpha-glucosidase</fullName>
    </recommendedName>
</protein>
<dbReference type="CDD" id="cd14752">
    <property type="entry name" value="GH31_N"/>
    <property type="match status" value="1"/>
</dbReference>
<organism evidence="8 9">
    <name type="scientific">Sphagnum jensenii</name>
    <dbReference type="NCBI Taxonomy" id="128206"/>
    <lineage>
        <taxon>Eukaryota</taxon>
        <taxon>Viridiplantae</taxon>
        <taxon>Streptophyta</taxon>
        <taxon>Embryophyta</taxon>
        <taxon>Bryophyta</taxon>
        <taxon>Sphagnophytina</taxon>
        <taxon>Sphagnopsida</taxon>
        <taxon>Sphagnales</taxon>
        <taxon>Sphagnaceae</taxon>
        <taxon>Sphagnum</taxon>
    </lineage>
</organism>
<keyword evidence="9" id="KW-1185">Reference proteome</keyword>
<dbReference type="Pfam" id="PF17137">
    <property type="entry name" value="DUF5110"/>
    <property type="match status" value="1"/>
</dbReference>
<dbReference type="Pfam" id="PF13802">
    <property type="entry name" value="Gal_mutarotas_2"/>
    <property type="match status" value="1"/>
</dbReference>
<dbReference type="Gene3D" id="2.60.40.1180">
    <property type="entry name" value="Golgi alpha-mannosidase II"/>
    <property type="match status" value="2"/>
</dbReference>
<dbReference type="InterPro" id="IPR000322">
    <property type="entry name" value="Glyco_hydro_31_TIM"/>
</dbReference>
<dbReference type="InterPro" id="IPR013780">
    <property type="entry name" value="Glyco_hydro_b"/>
</dbReference>
<keyword evidence="2" id="KW-0378">Hydrolase</keyword>
<feature type="domain" description="Glycoside hydrolase family 31 TIM barrel" evidence="4">
    <location>
        <begin position="380"/>
        <end position="711"/>
    </location>
</feature>
<feature type="domain" description="Glycosyl hydrolase family 31 C-terminal" evidence="7">
    <location>
        <begin position="719"/>
        <end position="795"/>
    </location>
</feature>
<dbReference type="InterPro" id="IPR011013">
    <property type="entry name" value="Gal_mutarotase_sf_dom"/>
</dbReference>
<feature type="domain" description="DUF5110" evidence="6">
    <location>
        <begin position="813"/>
        <end position="891"/>
    </location>
</feature>
<dbReference type="PANTHER" id="PTHR22762">
    <property type="entry name" value="ALPHA-GLUCOSIDASE"/>
    <property type="match status" value="1"/>
</dbReference>
<evidence type="ECO:0000259" key="5">
    <source>
        <dbReference type="Pfam" id="PF13802"/>
    </source>
</evidence>
<name>A0ABP0WT43_9BRYO</name>
<dbReference type="InterPro" id="IPR030458">
    <property type="entry name" value="Glyco_hydro_31_AS"/>
</dbReference>
<evidence type="ECO:0000313" key="9">
    <source>
        <dbReference type="Proteomes" id="UP001497444"/>
    </source>
</evidence>
<dbReference type="Gene3D" id="2.60.40.1760">
    <property type="entry name" value="glycosyl hydrolase (family 31)"/>
    <property type="match status" value="1"/>
</dbReference>
<feature type="domain" description="Glycoside hydrolase family 31 N-terminal" evidence="5">
    <location>
        <begin position="265"/>
        <end position="339"/>
    </location>
</feature>
<dbReference type="CDD" id="cd06604">
    <property type="entry name" value="GH31_glucosidase_II_MalA"/>
    <property type="match status" value="1"/>
</dbReference>
<evidence type="ECO:0000313" key="8">
    <source>
        <dbReference type="EMBL" id="CAK9270035.1"/>
    </source>
</evidence>
<evidence type="ECO:0000256" key="1">
    <source>
        <dbReference type="ARBA" id="ARBA00007806"/>
    </source>
</evidence>